<reference evidence="1 2" key="1">
    <citation type="submission" date="2018-06" db="EMBL/GenBank/DDBJ databases">
        <authorList>
            <consortium name="Pathogen Informatics"/>
            <person name="Doyle S."/>
        </authorList>
    </citation>
    <scope>NUCLEOTIDE SEQUENCE [LARGE SCALE GENOMIC DNA]</scope>
    <source>
        <strain evidence="1 2">NCTC12872</strain>
    </source>
</reference>
<evidence type="ECO:0000313" key="2">
    <source>
        <dbReference type="Proteomes" id="UP000255417"/>
    </source>
</evidence>
<dbReference type="EMBL" id="UGTA01000001">
    <property type="protein sequence ID" value="SUB59096.1"/>
    <property type="molecule type" value="Genomic_DNA"/>
</dbReference>
<sequence>MRKENRRRRNLKWRFYRNMRKHRTNTLELEKQVKALQKAFKERDEHIYTLQLVVLDLQERESQRFLASKTKKEPFIIRVWKKVFKK</sequence>
<gene>
    <name evidence="1" type="ORF">NCTC12872_01071</name>
</gene>
<evidence type="ECO:0000313" key="1">
    <source>
        <dbReference type="EMBL" id="SUB59096.1"/>
    </source>
</evidence>
<name>A0A379CBL7_9PAST</name>
<dbReference type="Proteomes" id="UP000255417">
    <property type="component" value="Unassembled WGS sequence"/>
</dbReference>
<keyword evidence="2" id="KW-1185">Reference proteome</keyword>
<protein>
    <submittedName>
        <fullName evidence="1">Uncharacterized protein</fullName>
    </submittedName>
</protein>
<accession>A0A379CBL7</accession>
<dbReference type="RefSeq" id="WP_147285447.1">
    <property type="nucleotide sequence ID" value="NZ_LWIF01000001.1"/>
</dbReference>
<organism evidence="1 2">
    <name type="scientific">Phocoenobacter uteri</name>
    <dbReference type="NCBI Taxonomy" id="146806"/>
    <lineage>
        <taxon>Bacteria</taxon>
        <taxon>Pseudomonadati</taxon>
        <taxon>Pseudomonadota</taxon>
        <taxon>Gammaproteobacteria</taxon>
        <taxon>Pasteurellales</taxon>
        <taxon>Pasteurellaceae</taxon>
        <taxon>Phocoenobacter</taxon>
    </lineage>
</organism>
<proteinExistence type="predicted"/>
<dbReference type="AlphaFoldDB" id="A0A379CBL7"/>